<comment type="caution">
    <text evidence="2">The sequence shown here is derived from an EMBL/GenBank/DDBJ whole genome shotgun (WGS) entry which is preliminary data.</text>
</comment>
<dbReference type="InterPro" id="IPR006680">
    <property type="entry name" value="Amidohydro-rel"/>
</dbReference>
<dbReference type="GO" id="GO:0016810">
    <property type="term" value="F:hydrolase activity, acting on carbon-nitrogen (but not peptide) bonds"/>
    <property type="evidence" value="ECO:0007669"/>
    <property type="project" value="InterPro"/>
</dbReference>
<name>A0A1Y4LI69_9FIRM</name>
<gene>
    <name evidence="2" type="ORF">B5F17_01325</name>
</gene>
<dbReference type="AlphaFoldDB" id="A0A1Y4LI69"/>
<sequence>MKKVLIYNAHLMPMTDAAIACGFLAAEDGKIASLGEMSDCPAQDGFDVCVDAAGGYLMPGLIDAHTHLGLYEDGLGFEGADGNEDTDPATPQMRVIDGINPMERSFEEARAAGVTCCAVSPGSANPMGGQIAVIKTSGHWIDRMIVQQPAAIKCALGENPKAVYHDKDETPVTRMATAAILRETLKKAQEYDERCRRAQEDPDEDAPDYEIKYDALLPLLHGEIPAHIHAHRADDIFTGLRICKEFGIRPVIVHGTEGHKIAEDLAELGVPVLSGPFLTDRSKPELRDLTERSPGLLSAAGVKVAITTDHPETPVKYLRRCAAVAAEQGMDETEALRAITCYPAEILGLSDRIGALKVGLDADLALFSDHPFAFRSHTVLTVCGGNIVFEAER</sequence>
<dbReference type="InterPro" id="IPR051781">
    <property type="entry name" value="Metallo-dep_Hydrolase"/>
</dbReference>
<evidence type="ECO:0000313" key="3">
    <source>
        <dbReference type="Proteomes" id="UP000195897"/>
    </source>
</evidence>
<dbReference type="EMBL" id="NFKK01000001">
    <property type="protein sequence ID" value="OUP54571.1"/>
    <property type="molecule type" value="Genomic_DNA"/>
</dbReference>
<dbReference type="PANTHER" id="PTHR43135">
    <property type="entry name" value="ALPHA-D-RIBOSE 1-METHYLPHOSPHONATE 5-TRIPHOSPHATE DIPHOSPHATASE"/>
    <property type="match status" value="1"/>
</dbReference>
<dbReference type="RefSeq" id="WP_087370008.1">
    <property type="nucleotide sequence ID" value="NZ_NFKK01000001.1"/>
</dbReference>
<dbReference type="Proteomes" id="UP000195897">
    <property type="component" value="Unassembled WGS sequence"/>
</dbReference>
<dbReference type="InterPro" id="IPR011059">
    <property type="entry name" value="Metal-dep_hydrolase_composite"/>
</dbReference>
<proteinExistence type="predicted"/>
<reference evidence="3" key="1">
    <citation type="submission" date="2017-04" db="EMBL/GenBank/DDBJ databases">
        <title>Function of individual gut microbiota members based on whole genome sequencing of pure cultures obtained from chicken caecum.</title>
        <authorList>
            <person name="Medvecky M."/>
            <person name="Cejkova D."/>
            <person name="Polansky O."/>
            <person name="Karasova D."/>
            <person name="Kubasova T."/>
            <person name="Cizek A."/>
            <person name="Rychlik I."/>
        </authorList>
    </citation>
    <scope>NUCLEOTIDE SEQUENCE [LARGE SCALE GENOMIC DNA]</scope>
    <source>
        <strain evidence="3">An180</strain>
    </source>
</reference>
<dbReference type="PANTHER" id="PTHR43135:SF3">
    <property type="entry name" value="ALPHA-D-RIBOSE 1-METHYLPHOSPHONATE 5-TRIPHOSPHATE DIPHOSPHATASE"/>
    <property type="match status" value="1"/>
</dbReference>
<dbReference type="Gene3D" id="3.20.20.140">
    <property type="entry name" value="Metal-dependent hydrolases"/>
    <property type="match status" value="1"/>
</dbReference>
<feature type="domain" description="Amidohydrolase-related" evidence="1">
    <location>
        <begin position="253"/>
        <end position="388"/>
    </location>
</feature>
<protein>
    <submittedName>
        <fullName evidence="2">Amidohydrolase</fullName>
    </submittedName>
</protein>
<organism evidence="2 3">
    <name type="scientific">Butyricicoccus pullicaecorum</name>
    <dbReference type="NCBI Taxonomy" id="501571"/>
    <lineage>
        <taxon>Bacteria</taxon>
        <taxon>Bacillati</taxon>
        <taxon>Bacillota</taxon>
        <taxon>Clostridia</taxon>
        <taxon>Eubacteriales</taxon>
        <taxon>Butyricicoccaceae</taxon>
        <taxon>Butyricicoccus</taxon>
    </lineage>
</organism>
<dbReference type="SUPFAM" id="SSF51338">
    <property type="entry name" value="Composite domain of metallo-dependent hydrolases"/>
    <property type="match status" value="1"/>
</dbReference>
<keyword evidence="2" id="KW-0378">Hydrolase</keyword>
<dbReference type="SUPFAM" id="SSF51556">
    <property type="entry name" value="Metallo-dependent hydrolases"/>
    <property type="match status" value="1"/>
</dbReference>
<evidence type="ECO:0000313" key="2">
    <source>
        <dbReference type="EMBL" id="OUP54571.1"/>
    </source>
</evidence>
<accession>A0A1Y4LI69</accession>
<evidence type="ECO:0000259" key="1">
    <source>
        <dbReference type="Pfam" id="PF01979"/>
    </source>
</evidence>
<dbReference type="Pfam" id="PF01979">
    <property type="entry name" value="Amidohydro_1"/>
    <property type="match status" value="1"/>
</dbReference>
<dbReference type="InterPro" id="IPR032466">
    <property type="entry name" value="Metal_Hydrolase"/>
</dbReference>
<dbReference type="CDD" id="cd01309">
    <property type="entry name" value="Met_dep_hydrolase_C"/>
    <property type="match status" value="1"/>
</dbReference>